<evidence type="ECO:0000256" key="3">
    <source>
        <dbReference type="PROSITE-ProRule" id="PRU01379"/>
    </source>
</evidence>
<dbReference type="InterPro" id="IPR040626">
    <property type="entry name" value="Pepdidase_M14_N"/>
</dbReference>
<dbReference type="SUPFAM" id="SSF53187">
    <property type="entry name" value="Zn-dependent exopeptidases"/>
    <property type="match status" value="1"/>
</dbReference>
<feature type="region of interest" description="Disordered" evidence="5">
    <location>
        <begin position="284"/>
        <end position="312"/>
    </location>
</feature>
<dbReference type="GO" id="GO:0006508">
    <property type="term" value="P:proteolysis"/>
    <property type="evidence" value="ECO:0007669"/>
    <property type="project" value="InterPro"/>
</dbReference>
<comment type="similarity">
    <text evidence="2 3">Belongs to the peptidase M14 family.</text>
</comment>
<feature type="compositionally biased region" description="Polar residues" evidence="5">
    <location>
        <begin position="1145"/>
        <end position="1154"/>
    </location>
</feature>
<dbReference type="PANTHER" id="PTHR12756:SF11">
    <property type="entry name" value="CYTOSOLIC CARBOXYPEPTIDASE 1"/>
    <property type="match status" value="1"/>
</dbReference>
<feature type="compositionally biased region" description="Low complexity" evidence="5">
    <location>
        <begin position="38"/>
        <end position="47"/>
    </location>
</feature>
<dbReference type="OrthoDB" id="10253041at2759"/>
<name>I7MK68_TETTS</name>
<dbReference type="eggNOG" id="KOG3641">
    <property type="taxonomic scope" value="Eukaryota"/>
</dbReference>
<protein>
    <submittedName>
        <fullName evidence="7">Zinc carboxypeptidase family protein</fullName>
    </submittedName>
</protein>
<feature type="compositionally biased region" description="Low complexity" evidence="5">
    <location>
        <begin position="1110"/>
        <end position="1143"/>
    </location>
</feature>
<dbReference type="Pfam" id="PF18027">
    <property type="entry name" value="Pepdidase_M14_N"/>
    <property type="match status" value="1"/>
</dbReference>
<keyword evidence="7" id="KW-0645">Protease</keyword>
<dbReference type="Gene3D" id="3.40.630.10">
    <property type="entry name" value="Zn peptidases"/>
    <property type="match status" value="1"/>
</dbReference>
<dbReference type="InterPro" id="IPR050821">
    <property type="entry name" value="Cytosolic_carboxypeptidase"/>
</dbReference>
<dbReference type="InParanoid" id="I7MK68"/>
<dbReference type="MEROPS" id="M14.029"/>
<dbReference type="Gene3D" id="2.60.40.3120">
    <property type="match status" value="1"/>
</dbReference>
<evidence type="ECO:0000256" key="4">
    <source>
        <dbReference type="SAM" id="Coils"/>
    </source>
</evidence>
<feature type="domain" description="Peptidase M14" evidence="6">
    <location>
        <begin position="518"/>
        <end position="778"/>
    </location>
</feature>
<evidence type="ECO:0000259" key="6">
    <source>
        <dbReference type="PROSITE" id="PS52035"/>
    </source>
</evidence>
<evidence type="ECO:0000313" key="8">
    <source>
        <dbReference type="Proteomes" id="UP000009168"/>
    </source>
</evidence>
<dbReference type="PANTHER" id="PTHR12756">
    <property type="entry name" value="CYTOSOLIC CARBOXYPEPTIDASE"/>
    <property type="match status" value="1"/>
</dbReference>
<sequence>MKKGSQQEQQKQDADEEEKEEREFIEYTERHKSESFTQQWSIKQQKKQQSLHNSIDISFQDIIPPNNQMKSLVAKVGKIKLPELPQANDILPKSASKKEVPNYVIGTQYVSIVNLDGQHPEEERLQSYLQKGNAKLGFQKQNQGNLQLEQNSKTQENKSCNPIQIQQQPYSQQPLKDLSSLLREYSVVYQKYPQNMYTSFNIIQCDLKKIQENIGLKKTKIDQDVQKEFRKEGKDEHSFSQDNKTVSYFQNDNSALDNLQSNIQNINENQQNIDLQFTKSCQYDSKKGRQKTESQSVDVRDKKKSIDENQNNVYERKLTKQKENTFWVSSSNNGVKSGGALDDQIDDIFDKDSKNFNASVNLVKQNQQLSNSSIKKQQNNQLLSFESKFECGNLSYAFIKNERQYFLVLQNDINTKGNTQWFYFRVTNKKAIGQVTLSILNYQKPYSLFNQGMKILVYSKKKREKQNLGWHRSCSNINYYKNEYKRQTQNIPISTYYTLEFTYDFQEEEDEIFFAYNYPYSYSDLQNYLESIENDTFKRQFVNRKVLCRTLADNRVDLLTITDGSSNYHVSKQQIVVSARVHPGETVSSFMVKGLIDYILEDTPESKYLRNNFIFKIIPMLNPDGVIHGNYRCSLSGRDLNRQWKKPSKGIYAEIHSLKKLILNTKRLVLFCDLHGHSIKKNIFVYGCHDYSQPSACRELPYIISKIYQPFSFKDCNFKVQTQKQGTARVVLWKSLRIPNIFTLESSFCGPSYDDVHFRLQDLQNVGKALCQAFMIYFQPSQLKQGNNTSRRGSKEQTEEAADKNLSSKRNTIYKEDFNLLQKQQINQISNLMSQFNINKDQIQKDLLNEDLIQMGMNDSDGSDSCPSEDEIQNVLKQPVNIEEPKQETSKSPQPKKSIKKLAKKTNETTKTNLLNFLPPQRPIGFNSSTSKDTEKEYLKPVALIKRLEVPCKSRLILNEDLNAQGNINSISPRNNLTSKFKQKVNPFPKNIQNKKDLTIPNSILTHNYSNNIKDQEKSPQRKIGDQQEGFQQEETVNLKSTLIFKRNPLYDYYESVQPKIKIKASELGNLKRNLENEINNIINNKRSLTPTKMVPTRLDQLLNYNLNGYNQNSGSSNSNNISNQRNLSSNLSHNNNNYNGSNRHFANQQRPNYFPSIKNNNVQKEATTPIIQAKTNPNQQQAQNFQMLNNGAQINNNQQQRNFSQNLRLEDELIYSPQNYNNITPINQNNKSLESSAILQNHQFSSKSPNKLRKKYSFNQQNQIVQPLSCNNINNNNNSYLNTEPSELVTLHTQNRVETETYIIDEINKQHKKLLIRNNNPTRSSSIKKKVSIGGDQNINSTEVLNYQSAQIRQKRQLNRISVISAVQNQNTSNHNKVRLNEDLFDYIKFGNQNQFK</sequence>
<proteinExistence type="inferred from homology"/>
<feature type="compositionally biased region" description="Low complexity" evidence="5">
    <location>
        <begin position="909"/>
        <end position="918"/>
    </location>
</feature>
<evidence type="ECO:0000256" key="2">
    <source>
        <dbReference type="ARBA" id="ARBA00005988"/>
    </source>
</evidence>
<organism evidence="7 8">
    <name type="scientific">Tetrahymena thermophila (strain SB210)</name>
    <dbReference type="NCBI Taxonomy" id="312017"/>
    <lineage>
        <taxon>Eukaryota</taxon>
        <taxon>Sar</taxon>
        <taxon>Alveolata</taxon>
        <taxon>Ciliophora</taxon>
        <taxon>Intramacronucleata</taxon>
        <taxon>Oligohymenophorea</taxon>
        <taxon>Hymenostomatida</taxon>
        <taxon>Tetrahymenina</taxon>
        <taxon>Tetrahymenidae</taxon>
        <taxon>Tetrahymena</taxon>
    </lineage>
</organism>
<keyword evidence="8" id="KW-1185">Reference proteome</keyword>
<dbReference type="GO" id="GO:0008270">
    <property type="term" value="F:zinc ion binding"/>
    <property type="evidence" value="ECO:0007669"/>
    <property type="project" value="InterPro"/>
</dbReference>
<feature type="region of interest" description="Disordered" evidence="5">
    <location>
        <begin position="877"/>
        <end position="931"/>
    </location>
</feature>
<keyword evidence="7" id="KW-0378">Hydrolase</keyword>
<evidence type="ECO:0000256" key="1">
    <source>
        <dbReference type="ARBA" id="ARBA00001947"/>
    </source>
</evidence>
<dbReference type="PROSITE" id="PS52035">
    <property type="entry name" value="PEPTIDASE_M14"/>
    <property type="match status" value="1"/>
</dbReference>
<dbReference type="Proteomes" id="UP000009168">
    <property type="component" value="Unassembled WGS sequence"/>
</dbReference>
<feature type="region of interest" description="Disordered" evidence="5">
    <location>
        <begin position="1110"/>
        <end position="1154"/>
    </location>
</feature>
<feature type="region of interest" description="Disordered" evidence="5">
    <location>
        <begin position="1"/>
        <end position="47"/>
    </location>
</feature>
<dbReference type="KEGG" id="tet:TTHERM_00527330"/>
<comment type="cofactor">
    <cofactor evidence="1">
        <name>Zn(2+)</name>
        <dbReference type="ChEBI" id="CHEBI:29105"/>
    </cofactor>
</comment>
<evidence type="ECO:0000256" key="5">
    <source>
        <dbReference type="SAM" id="MobiDB-lite"/>
    </source>
</evidence>
<dbReference type="GeneID" id="7827583"/>
<dbReference type="GO" id="GO:0004181">
    <property type="term" value="F:metallocarboxypeptidase activity"/>
    <property type="evidence" value="ECO:0007669"/>
    <property type="project" value="InterPro"/>
</dbReference>
<dbReference type="RefSeq" id="XP_001028138.2">
    <property type="nucleotide sequence ID" value="XM_001028138.2"/>
</dbReference>
<feature type="compositionally biased region" description="Basic and acidic residues" evidence="5">
    <location>
        <begin position="21"/>
        <end position="34"/>
    </location>
</feature>
<evidence type="ECO:0000313" key="7">
    <source>
        <dbReference type="EMBL" id="EAS07896.2"/>
    </source>
</evidence>
<feature type="coiled-coil region" evidence="4">
    <location>
        <begin position="249"/>
        <end position="276"/>
    </location>
</feature>
<dbReference type="Pfam" id="PF00246">
    <property type="entry name" value="Peptidase_M14"/>
    <property type="match status" value="1"/>
</dbReference>
<dbReference type="EMBL" id="GG662209">
    <property type="protein sequence ID" value="EAS07896.2"/>
    <property type="molecule type" value="Genomic_DNA"/>
</dbReference>
<keyword evidence="7" id="KW-0121">Carboxypeptidase</keyword>
<dbReference type="InterPro" id="IPR000834">
    <property type="entry name" value="Peptidase_M14"/>
</dbReference>
<reference evidence="8" key="1">
    <citation type="journal article" date="2006" name="PLoS Biol.">
        <title>Macronuclear genome sequence of the ciliate Tetrahymena thermophila, a model eukaryote.</title>
        <authorList>
            <person name="Eisen J.A."/>
            <person name="Coyne R.S."/>
            <person name="Wu M."/>
            <person name="Wu D."/>
            <person name="Thiagarajan M."/>
            <person name="Wortman J.R."/>
            <person name="Badger J.H."/>
            <person name="Ren Q."/>
            <person name="Amedeo P."/>
            <person name="Jones K.M."/>
            <person name="Tallon L.J."/>
            <person name="Delcher A.L."/>
            <person name="Salzberg S.L."/>
            <person name="Silva J.C."/>
            <person name="Haas B.J."/>
            <person name="Majoros W.H."/>
            <person name="Farzad M."/>
            <person name="Carlton J.M."/>
            <person name="Smith R.K. Jr."/>
            <person name="Garg J."/>
            <person name="Pearlman R.E."/>
            <person name="Karrer K.M."/>
            <person name="Sun L."/>
            <person name="Manning G."/>
            <person name="Elde N.C."/>
            <person name="Turkewitz A.P."/>
            <person name="Asai D.J."/>
            <person name="Wilkes D.E."/>
            <person name="Wang Y."/>
            <person name="Cai H."/>
            <person name="Collins K."/>
            <person name="Stewart B.A."/>
            <person name="Lee S.R."/>
            <person name="Wilamowska K."/>
            <person name="Weinberg Z."/>
            <person name="Ruzzo W.L."/>
            <person name="Wloga D."/>
            <person name="Gaertig J."/>
            <person name="Frankel J."/>
            <person name="Tsao C.-C."/>
            <person name="Gorovsky M.A."/>
            <person name="Keeling P.J."/>
            <person name="Waller R.F."/>
            <person name="Patron N.J."/>
            <person name="Cherry J.M."/>
            <person name="Stover N.A."/>
            <person name="Krieger C.J."/>
            <person name="del Toro C."/>
            <person name="Ryder H.F."/>
            <person name="Williamson S.C."/>
            <person name="Barbeau R.A."/>
            <person name="Hamilton E.P."/>
            <person name="Orias E."/>
        </authorList>
    </citation>
    <scope>NUCLEOTIDE SEQUENCE [LARGE SCALE GENOMIC DNA]</scope>
    <source>
        <strain evidence="8">SB210</strain>
    </source>
</reference>
<keyword evidence="4" id="KW-0175">Coiled coil</keyword>
<accession>I7MK68</accession>
<feature type="compositionally biased region" description="Basic and acidic residues" evidence="5">
    <location>
        <begin position="284"/>
        <end position="307"/>
    </location>
</feature>
<feature type="region of interest" description="Disordered" evidence="5">
    <location>
        <begin position="785"/>
        <end position="808"/>
    </location>
</feature>
<feature type="compositionally biased region" description="Basic and acidic residues" evidence="5">
    <location>
        <begin position="793"/>
        <end position="803"/>
    </location>
</feature>
<feature type="active site" description="Proton donor/acceptor" evidence="3">
    <location>
        <position position="745"/>
    </location>
</feature>
<gene>
    <name evidence="7" type="ORF">TTHERM_00527330</name>
</gene>